<protein>
    <submittedName>
        <fullName evidence="4">FG-GAP repeat protein</fullName>
    </submittedName>
</protein>
<reference evidence="4 5" key="1">
    <citation type="submission" date="2021-02" db="EMBL/GenBank/DDBJ databases">
        <title>Leptospira ainlahdjerensis sp. nov., Leptospira ainazelensis sp. nov., Leptospira abararensis sp. nov. and Leptospira chreensis sp. nov., four new species isolated from water sources in Algeria.</title>
        <authorList>
            <person name="Amara Korba A."/>
            <person name="Kainiu M."/>
            <person name="Vincent A.T."/>
            <person name="Mariet J.-F."/>
            <person name="Veyrier F.J."/>
            <person name="Goarant C."/>
            <person name="Picardeau M."/>
        </authorList>
    </citation>
    <scope>NUCLEOTIDE SEQUENCE [LARGE SCALE GENOMIC DNA]</scope>
    <source>
        <strain evidence="4 5">201903070</strain>
    </source>
</reference>
<dbReference type="PANTHER" id="PTHR36220:SF1">
    <property type="entry name" value="GAMMA TUBULIN COMPLEX COMPONENT C-TERMINAL DOMAIN-CONTAINING PROTEIN"/>
    <property type="match status" value="1"/>
</dbReference>
<dbReference type="Proteomes" id="UP000724686">
    <property type="component" value="Unassembled WGS sequence"/>
</dbReference>
<dbReference type="InterPro" id="IPR013519">
    <property type="entry name" value="Int_alpha_beta-p"/>
</dbReference>
<dbReference type="SMART" id="SM00191">
    <property type="entry name" value="Int_alpha"/>
    <property type="match status" value="6"/>
</dbReference>
<keyword evidence="2" id="KW-0677">Repeat</keyword>
<sequence>MKYQKSTKILFFSKKSFHTSLFHQICVLFLLILLFHCQYEPKNNFDLLLLTGQGPGPSDSTTGGVDFSNPTSSATIAGWENEAYIKANNVGLGGALFGHSLAISENTMVIGAYRESSNQIGITNGSAASVASMNTSAMDSGAAYVFRNISGNWVLEAYLKASNTNPNDRFGWSVAISGNTIVVGATGNGASGSAYVFVFDSGTSTWTQEALLKAPNFGAGDQFGSSVAIDGDLVVVGAQWEDSDENFITNGPTASANNSKNDSGAAYIFRRTGVIWTQEAYLKTPNPDNNDYFGSSVAISGDTVVVGAPQEGSLSGLINGTTASADNSKFNSGAAYVFRKSGPLWVQEAFLKASNLDSNDQFGKKISISGNTIAVGAPFEDSNQSDVLNGSVASSDNSVSSAGAVYVFERSGTSWAQAAFLKAKNVQGGDQFGSSVSIDGNIIAVGSINESSNQSTITNGNLSHWNEQMPQSGSVYVFSKSAVWSAESYLKAPNPGSSDLFGWSVGVHANKIVVGATQECSNQTTITNGNAASADDSAFRAGAAYVFRK</sequence>
<evidence type="ECO:0000256" key="1">
    <source>
        <dbReference type="ARBA" id="ARBA00022729"/>
    </source>
</evidence>
<dbReference type="RefSeq" id="WP_205280395.1">
    <property type="nucleotide sequence ID" value="NZ_JAFFPU010000051.1"/>
</dbReference>
<organism evidence="4 5">
    <name type="scientific">Leptospira ainlahdjerensis</name>
    <dbReference type="NCBI Taxonomy" id="2810033"/>
    <lineage>
        <taxon>Bacteria</taxon>
        <taxon>Pseudomonadati</taxon>
        <taxon>Spirochaetota</taxon>
        <taxon>Spirochaetia</taxon>
        <taxon>Leptospirales</taxon>
        <taxon>Leptospiraceae</taxon>
        <taxon>Leptospira</taxon>
    </lineage>
</organism>
<evidence type="ECO:0000313" key="5">
    <source>
        <dbReference type="Proteomes" id="UP000724686"/>
    </source>
</evidence>
<dbReference type="EMBL" id="JAFFPU010000051">
    <property type="protein sequence ID" value="MBM9578358.1"/>
    <property type="molecule type" value="Genomic_DNA"/>
</dbReference>
<comment type="caution">
    <text evidence="4">The sequence shown here is derived from an EMBL/GenBank/DDBJ whole genome shotgun (WGS) entry which is preliminary data.</text>
</comment>
<proteinExistence type="predicted"/>
<evidence type="ECO:0000256" key="3">
    <source>
        <dbReference type="ARBA" id="ARBA00023180"/>
    </source>
</evidence>
<gene>
    <name evidence="4" type="ORF">JWG45_14495</name>
</gene>
<name>A0ABS2UDC5_9LEPT</name>
<dbReference type="PANTHER" id="PTHR36220">
    <property type="entry name" value="UNNAMED PRODUCT"/>
    <property type="match status" value="1"/>
</dbReference>
<dbReference type="InterPro" id="IPR013517">
    <property type="entry name" value="FG-GAP"/>
</dbReference>
<evidence type="ECO:0000256" key="2">
    <source>
        <dbReference type="ARBA" id="ARBA00022737"/>
    </source>
</evidence>
<dbReference type="InterPro" id="IPR011043">
    <property type="entry name" value="Gal_Oxase/kelch_b-propeller"/>
</dbReference>
<dbReference type="SUPFAM" id="SSF50965">
    <property type="entry name" value="Galactose oxidase, central domain"/>
    <property type="match status" value="1"/>
</dbReference>
<evidence type="ECO:0000313" key="4">
    <source>
        <dbReference type="EMBL" id="MBM9578358.1"/>
    </source>
</evidence>
<dbReference type="Pfam" id="PF14312">
    <property type="entry name" value="FG-GAP_2"/>
    <property type="match status" value="7"/>
</dbReference>
<dbReference type="InterPro" id="IPR028994">
    <property type="entry name" value="Integrin_alpha_N"/>
</dbReference>
<accession>A0ABS2UDC5</accession>
<dbReference type="Gene3D" id="2.130.10.130">
    <property type="entry name" value="Integrin alpha, N-terminal"/>
    <property type="match status" value="4"/>
</dbReference>
<keyword evidence="1" id="KW-0732">Signal</keyword>
<keyword evidence="5" id="KW-1185">Reference proteome</keyword>
<keyword evidence="3" id="KW-0325">Glycoprotein</keyword>